<gene>
    <name evidence="1" type="ORF">C7391_1599</name>
</gene>
<name>A0A484F2A9_9EURY</name>
<comment type="caution">
    <text evidence="1">The sequence shown here is derived from an EMBL/GenBank/DDBJ whole genome shotgun (WGS) entry which is preliminary data.</text>
</comment>
<proteinExistence type="predicted"/>
<dbReference type="RefSeq" id="WP_133518037.1">
    <property type="nucleotide sequence ID" value="NZ_JAHDUW010000008.1"/>
</dbReference>
<dbReference type="Proteomes" id="UP000294855">
    <property type="component" value="Unassembled WGS sequence"/>
</dbReference>
<accession>A0A484F2A9</accession>
<reference evidence="1 2" key="1">
    <citation type="submission" date="2019-03" db="EMBL/GenBank/DDBJ databases">
        <title>Genomic Encyclopedia of Type Strains, Phase IV (KMG-IV): sequencing the most valuable type-strain genomes for metagenomic binning, comparative biology and taxonomic classification.</title>
        <authorList>
            <person name="Goeker M."/>
        </authorList>
    </citation>
    <scope>NUCLEOTIDE SEQUENCE [LARGE SCALE GENOMIC DNA]</scope>
    <source>
        <strain evidence="1 2">DSM 13328</strain>
    </source>
</reference>
<sequence>MNYETFDEVYTYVGKAPKKTPEEIEESKRASKRMDEEMRLQIWRGQNGLNWDGTKQKTEKEKEEYEKRLYEAYLRIPRE</sequence>
<keyword evidence="2" id="KW-1185">Reference proteome</keyword>
<organism evidence="1 2">
    <name type="scientific">Methanimicrococcus blatticola</name>
    <dbReference type="NCBI Taxonomy" id="91560"/>
    <lineage>
        <taxon>Archaea</taxon>
        <taxon>Methanobacteriati</taxon>
        <taxon>Methanobacteriota</taxon>
        <taxon>Stenosarchaea group</taxon>
        <taxon>Methanomicrobia</taxon>
        <taxon>Methanosarcinales</taxon>
        <taxon>Methanosarcinaceae</taxon>
        <taxon>Methanimicrococcus</taxon>
    </lineage>
</organism>
<dbReference type="EMBL" id="SNYS01000011">
    <property type="protein sequence ID" value="TDQ67623.1"/>
    <property type="molecule type" value="Genomic_DNA"/>
</dbReference>
<dbReference type="AlphaFoldDB" id="A0A484F2A9"/>
<evidence type="ECO:0000313" key="2">
    <source>
        <dbReference type="Proteomes" id="UP000294855"/>
    </source>
</evidence>
<protein>
    <submittedName>
        <fullName evidence="1">Uncharacterized protein</fullName>
    </submittedName>
</protein>
<evidence type="ECO:0000313" key="1">
    <source>
        <dbReference type="EMBL" id="TDQ67623.1"/>
    </source>
</evidence>